<reference evidence="16 17" key="1">
    <citation type="journal article" date="2016" name="Nat. Commun.">
        <title>Thousands of microbial genomes shed light on interconnected biogeochemical processes in an aquifer system.</title>
        <authorList>
            <person name="Anantharaman K."/>
            <person name="Brown C.T."/>
            <person name="Hug L.A."/>
            <person name="Sharon I."/>
            <person name="Castelle C.J."/>
            <person name="Probst A.J."/>
            <person name="Thomas B.C."/>
            <person name="Singh A."/>
            <person name="Wilkins M.J."/>
            <person name="Karaoz U."/>
            <person name="Brodie E.L."/>
            <person name="Williams K.H."/>
            <person name="Hubbard S.S."/>
            <person name="Banfield J.F."/>
        </authorList>
    </citation>
    <scope>NUCLEOTIDE SEQUENCE [LARGE SCALE GENOMIC DNA]</scope>
</reference>
<dbReference type="Gene3D" id="3.90.580.10">
    <property type="entry name" value="Zinc finger, CHC2-type domain"/>
    <property type="match status" value="1"/>
</dbReference>
<dbReference type="InterPro" id="IPR050219">
    <property type="entry name" value="DnaG_primase"/>
</dbReference>
<dbReference type="InterPro" id="IPR002694">
    <property type="entry name" value="Znf_CHC2"/>
</dbReference>
<evidence type="ECO:0000256" key="14">
    <source>
        <dbReference type="PIRSR" id="PIRSR002811-1"/>
    </source>
</evidence>
<dbReference type="NCBIfam" id="TIGR01391">
    <property type="entry name" value="dnaG"/>
    <property type="match status" value="1"/>
</dbReference>
<dbReference type="GO" id="GO:0008270">
    <property type="term" value="F:zinc ion binding"/>
    <property type="evidence" value="ECO:0007669"/>
    <property type="project" value="UniProtKB-UniRule"/>
</dbReference>
<evidence type="ECO:0000256" key="8">
    <source>
        <dbReference type="ARBA" id="ARBA00022833"/>
    </source>
</evidence>
<dbReference type="GO" id="GO:1990077">
    <property type="term" value="C:primosome complex"/>
    <property type="evidence" value="ECO:0007669"/>
    <property type="project" value="UniProtKB-KW"/>
</dbReference>
<evidence type="ECO:0000256" key="9">
    <source>
        <dbReference type="ARBA" id="ARBA00022842"/>
    </source>
</evidence>
<dbReference type="GO" id="GO:0005737">
    <property type="term" value="C:cytoplasm"/>
    <property type="evidence" value="ECO:0007669"/>
    <property type="project" value="TreeGrafter"/>
</dbReference>
<dbReference type="GO" id="GO:0003677">
    <property type="term" value="F:DNA binding"/>
    <property type="evidence" value="ECO:0007669"/>
    <property type="project" value="UniProtKB-KW"/>
</dbReference>
<keyword evidence="2 12" id="KW-0639">Primosome</keyword>
<dbReference type="GO" id="GO:0000428">
    <property type="term" value="C:DNA-directed RNA polymerase complex"/>
    <property type="evidence" value="ECO:0007669"/>
    <property type="project" value="UniProtKB-KW"/>
</dbReference>
<evidence type="ECO:0000256" key="2">
    <source>
        <dbReference type="ARBA" id="ARBA00022515"/>
    </source>
</evidence>
<keyword evidence="8 12" id="KW-0862">Zinc</keyword>
<evidence type="ECO:0000313" key="16">
    <source>
        <dbReference type="EMBL" id="OHB15788.1"/>
    </source>
</evidence>
<keyword evidence="5 12" id="KW-0235">DNA replication</keyword>
<evidence type="ECO:0000256" key="7">
    <source>
        <dbReference type="ARBA" id="ARBA00022771"/>
    </source>
</evidence>
<dbReference type="Pfam" id="PF01807">
    <property type="entry name" value="Zn_ribbon_DnaG"/>
    <property type="match status" value="1"/>
</dbReference>
<name>A0A1G2V2E0_9BACT</name>
<dbReference type="SUPFAM" id="SSF56731">
    <property type="entry name" value="DNA primase core"/>
    <property type="match status" value="1"/>
</dbReference>
<gene>
    <name evidence="12" type="primary">dnaG</name>
    <name evidence="16" type="ORF">A2431_00790</name>
</gene>
<dbReference type="PANTHER" id="PTHR30313">
    <property type="entry name" value="DNA PRIMASE"/>
    <property type="match status" value="1"/>
</dbReference>
<proteinExistence type="inferred from homology"/>
<dbReference type="EC" id="2.7.7.101" evidence="12"/>
<dbReference type="GO" id="GO:0006269">
    <property type="term" value="P:DNA replication, synthesis of primer"/>
    <property type="evidence" value="ECO:0007669"/>
    <property type="project" value="UniProtKB-UniRule"/>
</dbReference>
<comment type="similarity">
    <text evidence="12 13">Belongs to the DnaG primase family.</text>
</comment>
<feature type="zinc finger region" description="CHC2-type" evidence="12 14">
    <location>
        <begin position="35"/>
        <end position="59"/>
    </location>
</feature>
<evidence type="ECO:0000256" key="12">
    <source>
        <dbReference type="HAMAP-Rule" id="MF_00974"/>
    </source>
</evidence>
<dbReference type="InterPro" id="IPR030846">
    <property type="entry name" value="DnaG_bac"/>
</dbReference>
<keyword evidence="10 12" id="KW-0238">DNA-binding</keyword>
<dbReference type="Pfam" id="PF13155">
    <property type="entry name" value="Toprim_2"/>
    <property type="match status" value="1"/>
</dbReference>
<comment type="subunit">
    <text evidence="12">Monomer. Interacts with DnaB.</text>
</comment>
<evidence type="ECO:0000256" key="11">
    <source>
        <dbReference type="ARBA" id="ARBA00023163"/>
    </source>
</evidence>
<dbReference type="AlphaFoldDB" id="A0A1G2V2E0"/>
<dbReference type="InterPro" id="IPR037068">
    <property type="entry name" value="DNA_primase_core_N_sf"/>
</dbReference>
<dbReference type="SUPFAM" id="SSF57783">
    <property type="entry name" value="Zinc beta-ribbon"/>
    <property type="match status" value="1"/>
</dbReference>
<evidence type="ECO:0000256" key="4">
    <source>
        <dbReference type="ARBA" id="ARBA00022695"/>
    </source>
</evidence>
<evidence type="ECO:0000256" key="10">
    <source>
        <dbReference type="ARBA" id="ARBA00023125"/>
    </source>
</evidence>
<dbReference type="EMBL" id="MHWW01000005">
    <property type="protein sequence ID" value="OHB15788.1"/>
    <property type="molecule type" value="Genomic_DNA"/>
</dbReference>
<dbReference type="Gene3D" id="3.90.980.10">
    <property type="entry name" value="DNA primase, catalytic core, N-terminal domain"/>
    <property type="match status" value="1"/>
</dbReference>
<dbReference type="HAMAP" id="MF_00974">
    <property type="entry name" value="DNA_primase_DnaG"/>
    <property type="match status" value="1"/>
</dbReference>
<keyword evidence="7 12" id="KW-0863">Zinc-finger</keyword>
<dbReference type="CDD" id="cd03364">
    <property type="entry name" value="TOPRIM_DnaG_primases"/>
    <property type="match status" value="1"/>
</dbReference>
<dbReference type="GO" id="GO:0003899">
    <property type="term" value="F:DNA-directed RNA polymerase activity"/>
    <property type="evidence" value="ECO:0007669"/>
    <property type="project" value="UniProtKB-UniRule"/>
</dbReference>
<organism evidence="16 17">
    <name type="scientific">Candidatus Zambryskibacteria bacterium RIFOXYC1_FULL_39_10</name>
    <dbReference type="NCBI Taxonomy" id="1802779"/>
    <lineage>
        <taxon>Bacteria</taxon>
        <taxon>Candidatus Zambryskiibacteriota</taxon>
    </lineage>
</organism>
<evidence type="ECO:0000313" key="17">
    <source>
        <dbReference type="Proteomes" id="UP000177697"/>
    </source>
</evidence>
<comment type="domain">
    <text evidence="12">Contains an N-terminal zinc-binding domain, a central core domain that contains the primase activity, and a C-terminal DnaB-binding domain.</text>
</comment>
<dbReference type="InterPro" id="IPR006295">
    <property type="entry name" value="DNA_primase_DnaG"/>
</dbReference>
<feature type="domain" description="Toprim" evidence="15">
    <location>
        <begin position="253"/>
        <end position="334"/>
    </location>
</feature>
<comment type="cofactor">
    <cofactor evidence="12 13 14">
        <name>Zn(2+)</name>
        <dbReference type="ChEBI" id="CHEBI:29105"/>
    </cofactor>
    <text evidence="12 13 14">Binds 1 zinc ion per monomer.</text>
</comment>
<comment type="catalytic activity">
    <reaction evidence="12">
        <text>ssDNA + n NTP = ssDNA/pppN(pN)n-1 hybrid + (n-1) diphosphate.</text>
        <dbReference type="EC" id="2.7.7.101"/>
    </reaction>
</comment>
<keyword evidence="4 12" id="KW-0548">Nucleotidyltransferase</keyword>
<dbReference type="InterPro" id="IPR006171">
    <property type="entry name" value="TOPRIM_dom"/>
</dbReference>
<evidence type="ECO:0000256" key="5">
    <source>
        <dbReference type="ARBA" id="ARBA00022705"/>
    </source>
</evidence>
<keyword evidence="9" id="KW-0460">Magnesium</keyword>
<dbReference type="PROSITE" id="PS50880">
    <property type="entry name" value="TOPRIM"/>
    <property type="match status" value="1"/>
</dbReference>
<dbReference type="SMART" id="SM00493">
    <property type="entry name" value="TOPRIM"/>
    <property type="match status" value="1"/>
</dbReference>
<dbReference type="InterPro" id="IPR036977">
    <property type="entry name" value="DNA_primase_Znf_CHC2"/>
</dbReference>
<sequence>MSSNTEQIKEKLDIVDVISSYIKVEKAGINFKARCPFHNEKTPSFLISPVRQTFYCFGCGEKGDIFSFVEKFEGLDFKGALETLANKAGIELKNFKKEDNERPDEKDKMFAIMEAATKFFENQLENSKPNLNYLEKRGVLTNSVSKWRLGFARDEWRGLCDELTKQGFSKDEMLKVGLIKKVDGEEKYYDTFRNRIMFPIFDVADRVIAFSGRALKEDDKTPKYLNSPETKLFYKSEVLYGFNVAKNYIRKLDYTVLVEGQMDLIMSHQAGITNTVASSGTALTSLHLKKIQKLSNRVIIAYDSDSAGEKASRRAAELALSSGMEVKIVTLPKGEDPASIAKEDPEKWKTALKESKHFTEHALDKAVAENKSKNLAKAIMTEVLPLVHLISSEMEKTQFVKKIALKTKVREDDVWNDIKKVPLPNTTETIKQTTDSLPEKINLERIIVGLIFAEEHSKEKSALREEWQKIIGEQEVNSKLANFEGNKEALIFEAEMHIAPGDIRKIEDEILRRIELEYLKIELQKLATILDSQEISEEEEKDAKLDFKKIEKRINEINN</sequence>
<keyword evidence="11 12" id="KW-0804">Transcription</keyword>
<dbReference type="PIRSF" id="PIRSF002811">
    <property type="entry name" value="DnaG"/>
    <property type="match status" value="1"/>
</dbReference>
<evidence type="ECO:0000256" key="3">
    <source>
        <dbReference type="ARBA" id="ARBA00022679"/>
    </source>
</evidence>
<comment type="caution">
    <text evidence="16">The sequence shown here is derived from an EMBL/GenBank/DDBJ whole genome shotgun (WGS) entry which is preliminary data.</text>
</comment>
<keyword evidence="1 12" id="KW-0240">DNA-directed RNA polymerase</keyword>
<dbReference type="PANTHER" id="PTHR30313:SF2">
    <property type="entry name" value="DNA PRIMASE"/>
    <property type="match status" value="1"/>
</dbReference>
<evidence type="ECO:0000259" key="15">
    <source>
        <dbReference type="PROSITE" id="PS50880"/>
    </source>
</evidence>
<evidence type="ECO:0000256" key="6">
    <source>
        <dbReference type="ARBA" id="ARBA00022723"/>
    </source>
</evidence>
<keyword evidence="6 12" id="KW-0479">Metal-binding</keyword>
<keyword evidence="3 12" id="KW-0808">Transferase</keyword>
<comment type="function">
    <text evidence="12 13">RNA polymerase that catalyzes the synthesis of short RNA molecules used as primers for DNA polymerase during DNA replication.</text>
</comment>
<accession>A0A1G2V2E0</accession>
<evidence type="ECO:0000256" key="1">
    <source>
        <dbReference type="ARBA" id="ARBA00022478"/>
    </source>
</evidence>
<dbReference type="FunFam" id="3.90.580.10:FF:000001">
    <property type="entry name" value="DNA primase"/>
    <property type="match status" value="1"/>
</dbReference>
<dbReference type="Pfam" id="PF08275">
    <property type="entry name" value="DNAG_N"/>
    <property type="match status" value="1"/>
</dbReference>
<evidence type="ECO:0000256" key="13">
    <source>
        <dbReference type="PIRNR" id="PIRNR002811"/>
    </source>
</evidence>
<dbReference type="InterPro" id="IPR034151">
    <property type="entry name" value="TOPRIM_DnaG_bac"/>
</dbReference>
<protein>
    <recommendedName>
        <fullName evidence="12 13">DNA primase</fullName>
        <ecNumber evidence="12">2.7.7.101</ecNumber>
    </recommendedName>
</protein>
<dbReference type="InterPro" id="IPR013264">
    <property type="entry name" value="DNAG_N"/>
</dbReference>
<dbReference type="Gene3D" id="3.40.1360.10">
    <property type="match status" value="1"/>
</dbReference>
<dbReference type="Proteomes" id="UP000177697">
    <property type="component" value="Unassembled WGS sequence"/>
</dbReference>
<dbReference type="SMART" id="SM00400">
    <property type="entry name" value="ZnF_CHCC"/>
    <property type="match status" value="1"/>
</dbReference>